<sequence>MDWFDVADEATPHLLRNDYAKCEEIVRKALFEEPPSPFDHVLKSEFTNDPRDVAIEINAFVERESKQFAVGAIYTETNGFDINPDRWYFDLFAYQTDGGIEDTDWISNWQSDLWPECTLTGMEDLQQIYASNELGSEAAYLFSLLVVIQFQKLIYSARTYMNIGDIPVYSTGHDYSFIARC</sequence>
<dbReference type="KEGG" id="svp:Pan189_06380"/>
<dbReference type="RefSeq" id="WP_145362493.1">
    <property type="nucleotide sequence ID" value="NZ_CP036268.1"/>
</dbReference>
<reference evidence="1 2" key="1">
    <citation type="submission" date="2019-02" db="EMBL/GenBank/DDBJ databases">
        <title>Deep-cultivation of Planctomycetes and their phenomic and genomic characterization uncovers novel biology.</title>
        <authorList>
            <person name="Wiegand S."/>
            <person name="Jogler M."/>
            <person name="Boedeker C."/>
            <person name="Pinto D."/>
            <person name="Vollmers J."/>
            <person name="Rivas-Marin E."/>
            <person name="Kohn T."/>
            <person name="Peeters S.H."/>
            <person name="Heuer A."/>
            <person name="Rast P."/>
            <person name="Oberbeckmann S."/>
            <person name="Bunk B."/>
            <person name="Jeske O."/>
            <person name="Meyerdierks A."/>
            <person name="Storesund J.E."/>
            <person name="Kallscheuer N."/>
            <person name="Luecker S."/>
            <person name="Lage O.M."/>
            <person name="Pohl T."/>
            <person name="Merkel B.J."/>
            <person name="Hornburger P."/>
            <person name="Mueller R.-W."/>
            <person name="Bruemmer F."/>
            <person name="Labrenz M."/>
            <person name="Spormann A.M."/>
            <person name="Op den Camp H."/>
            <person name="Overmann J."/>
            <person name="Amann R."/>
            <person name="Jetten M.S.M."/>
            <person name="Mascher T."/>
            <person name="Medema M.H."/>
            <person name="Devos D.P."/>
            <person name="Kaster A.-K."/>
            <person name="Ovreas L."/>
            <person name="Rohde M."/>
            <person name="Galperin M.Y."/>
            <person name="Jogler C."/>
        </authorList>
    </citation>
    <scope>NUCLEOTIDE SEQUENCE [LARGE SCALE GENOMIC DNA]</scope>
    <source>
        <strain evidence="1 2">Pan189</strain>
    </source>
</reference>
<dbReference type="AlphaFoldDB" id="A0A517QX95"/>
<evidence type="ECO:0000313" key="1">
    <source>
        <dbReference type="EMBL" id="QDT36282.1"/>
    </source>
</evidence>
<evidence type="ECO:0000313" key="2">
    <source>
        <dbReference type="Proteomes" id="UP000317318"/>
    </source>
</evidence>
<name>A0A517QX95_9PLAN</name>
<proteinExistence type="predicted"/>
<keyword evidence="2" id="KW-1185">Reference proteome</keyword>
<organism evidence="1 2">
    <name type="scientific">Stratiformator vulcanicus</name>
    <dbReference type="NCBI Taxonomy" id="2527980"/>
    <lineage>
        <taxon>Bacteria</taxon>
        <taxon>Pseudomonadati</taxon>
        <taxon>Planctomycetota</taxon>
        <taxon>Planctomycetia</taxon>
        <taxon>Planctomycetales</taxon>
        <taxon>Planctomycetaceae</taxon>
        <taxon>Stratiformator</taxon>
    </lineage>
</organism>
<gene>
    <name evidence="1" type="ORF">Pan189_06380</name>
</gene>
<dbReference type="OrthoDB" id="280723at2"/>
<dbReference type="EMBL" id="CP036268">
    <property type="protein sequence ID" value="QDT36282.1"/>
    <property type="molecule type" value="Genomic_DNA"/>
</dbReference>
<protein>
    <submittedName>
        <fullName evidence="1">Uncharacterized protein</fullName>
    </submittedName>
</protein>
<accession>A0A517QX95</accession>
<dbReference type="Proteomes" id="UP000317318">
    <property type="component" value="Chromosome"/>
</dbReference>